<dbReference type="GO" id="GO:0005886">
    <property type="term" value="C:plasma membrane"/>
    <property type="evidence" value="ECO:0007669"/>
    <property type="project" value="UniProtKB-SubCell"/>
</dbReference>
<evidence type="ECO:0000313" key="9">
    <source>
        <dbReference type="Proteomes" id="UP000192801"/>
    </source>
</evidence>
<evidence type="ECO:0000256" key="2">
    <source>
        <dbReference type="ARBA" id="ARBA00007759"/>
    </source>
</evidence>
<evidence type="ECO:0000256" key="3">
    <source>
        <dbReference type="ARBA" id="ARBA00022475"/>
    </source>
</evidence>
<keyword evidence="4" id="KW-0812">Transmembrane</keyword>
<dbReference type="InterPro" id="IPR050051">
    <property type="entry name" value="EccE_dom"/>
</dbReference>
<keyword evidence="6" id="KW-0472">Membrane</keyword>
<evidence type="ECO:0000256" key="1">
    <source>
        <dbReference type="ARBA" id="ARBA00004236"/>
    </source>
</evidence>
<evidence type="ECO:0000256" key="5">
    <source>
        <dbReference type="ARBA" id="ARBA00022989"/>
    </source>
</evidence>
<keyword evidence="9" id="KW-1185">Reference proteome</keyword>
<gene>
    <name evidence="8" type="ORF">BST26_06525</name>
</gene>
<dbReference type="EMBL" id="MVHS01000010">
    <property type="protein sequence ID" value="ORA71993.1"/>
    <property type="molecule type" value="Genomic_DNA"/>
</dbReference>
<dbReference type="Pfam" id="PF11203">
    <property type="entry name" value="EccE"/>
    <property type="match status" value="1"/>
</dbReference>
<organism evidence="8 9">
    <name type="scientific">Mycolicibacterium insubricum</name>
    <dbReference type="NCBI Taxonomy" id="444597"/>
    <lineage>
        <taxon>Bacteria</taxon>
        <taxon>Bacillati</taxon>
        <taxon>Actinomycetota</taxon>
        <taxon>Actinomycetes</taxon>
        <taxon>Mycobacteriales</taxon>
        <taxon>Mycobacteriaceae</taxon>
        <taxon>Mycolicibacterium</taxon>
    </lineage>
</organism>
<reference evidence="8 9" key="1">
    <citation type="submission" date="2016-12" db="EMBL/GenBank/DDBJ databases">
        <title>The new phylogeny of genus Mycobacterium.</title>
        <authorList>
            <person name="Tortoli E."/>
            <person name="Trovato A."/>
            <person name="Cirillo D.M."/>
        </authorList>
    </citation>
    <scope>NUCLEOTIDE SEQUENCE [LARGE SCALE GENOMIC DNA]</scope>
    <source>
        <strain evidence="8 9">DSM 45130</strain>
    </source>
</reference>
<name>A0A1X0DHV6_9MYCO</name>
<accession>A0A1X0DHV6</accession>
<evidence type="ECO:0000256" key="6">
    <source>
        <dbReference type="ARBA" id="ARBA00023136"/>
    </source>
</evidence>
<protein>
    <submittedName>
        <fullName evidence="8">Type VII secretion protein EccE</fullName>
    </submittedName>
</protein>
<dbReference type="AlphaFoldDB" id="A0A1X0DHV6"/>
<evidence type="ECO:0000313" key="8">
    <source>
        <dbReference type="EMBL" id="ORA71993.1"/>
    </source>
</evidence>
<dbReference type="STRING" id="444597.BST26_06525"/>
<keyword evidence="5" id="KW-1133">Transmembrane helix</keyword>
<evidence type="ECO:0000256" key="4">
    <source>
        <dbReference type="ARBA" id="ARBA00022692"/>
    </source>
</evidence>
<dbReference type="InterPro" id="IPR021368">
    <property type="entry name" value="T7SS_EccE"/>
</dbReference>
<proteinExistence type="inferred from homology"/>
<sequence>MTPIRLAELIAVQLAALAGWTVGGLPGAGIGGAAAVVAAVIPWWGRPLWAWLALWRRRDRTPAWPDPVTAANDRAGGGVRQVAGTVVAAVQVLGRRHRPTLFTGSTAAVTEDVLDVATLMPLLHQSLGLELESMSVISTGARRRPVGDYPRVYDTLIGTPPYAGTRQTWLILRVAELPNAQALQHRISAGSAVLAAAQRVVAALRESGVRARVAGCADIAELERHLGTPLRERRWRSVRTDAGWLSSYGYRPADITAASLAAAWTLRVDGLTQNLTLYPDATMTATVTVRTNQRLNSPPSVRLTGLPGEQADAVAACGCGPTLRLGGLRAGPVPPSLPIPIGPSGVLIGRSGAGNRLALPLVDPGEYTRVLLDVDDELAKRLIIRAAGAGERVTVHSRDELRWAGLRMPGIVVTDGARPAPDSTLSVVDGSVTPTPRPAAVARLGRAGPGDAHIVVAQTGPGRVEIRTGGRVYPVEMELFRAENRYAQTSPGDPS</sequence>
<comment type="subcellular location">
    <subcellularLocation>
        <location evidence="1">Cell membrane</location>
    </subcellularLocation>
</comment>
<dbReference type="NCBIfam" id="TIGR03923">
    <property type="entry name" value="T7SS_EccE"/>
    <property type="match status" value="1"/>
</dbReference>
<comment type="similarity">
    <text evidence="2">Belongs to the EccE family.</text>
</comment>
<keyword evidence="3" id="KW-1003">Cell membrane</keyword>
<dbReference type="Proteomes" id="UP000192801">
    <property type="component" value="Unassembled WGS sequence"/>
</dbReference>
<comment type="caution">
    <text evidence="8">The sequence shown here is derived from an EMBL/GenBank/DDBJ whole genome shotgun (WGS) entry which is preliminary data.</text>
</comment>
<dbReference type="RefSeq" id="WP_083029953.1">
    <property type="nucleotide sequence ID" value="NZ_AP022618.1"/>
</dbReference>
<evidence type="ECO:0000259" key="7">
    <source>
        <dbReference type="Pfam" id="PF11203"/>
    </source>
</evidence>
<dbReference type="OrthoDB" id="4751893at2"/>
<feature type="domain" description="Type VII secretion system protein EccE" evidence="7">
    <location>
        <begin position="163"/>
        <end position="249"/>
    </location>
</feature>